<evidence type="ECO:0000313" key="2">
    <source>
        <dbReference type="EMBL" id="MBP2363632.1"/>
    </source>
</evidence>
<dbReference type="EMBL" id="JAGINS010000002">
    <property type="protein sequence ID" value="MBP2363632.1"/>
    <property type="molecule type" value="Genomic_DNA"/>
</dbReference>
<dbReference type="SUPFAM" id="SSF90002">
    <property type="entry name" value="Hypothetical protein YjiA, C-terminal domain"/>
    <property type="match status" value="1"/>
</dbReference>
<dbReference type="Proteomes" id="UP001519311">
    <property type="component" value="Unassembled WGS sequence"/>
</dbReference>
<comment type="caution">
    <text evidence="2">The sequence shown here is derived from an EMBL/GenBank/DDBJ whole genome shotgun (WGS) entry which is preliminary data.</text>
</comment>
<feature type="domain" description="CobW C-terminal" evidence="1">
    <location>
        <begin position="177"/>
        <end position="232"/>
    </location>
</feature>
<name>A0ABS4VIC7_9ACTN</name>
<dbReference type="Pfam" id="PF07683">
    <property type="entry name" value="CobW_C"/>
    <property type="match status" value="1"/>
</dbReference>
<evidence type="ECO:0000259" key="1">
    <source>
        <dbReference type="Pfam" id="PF07683"/>
    </source>
</evidence>
<organism evidence="2 3">
    <name type="scientific">Streptomyces clavifer</name>
    <dbReference type="NCBI Taxonomy" id="68188"/>
    <lineage>
        <taxon>Bacteria</taxon>
        <taxon>Bacillati</taxon>
        <taxon>Actinomycetota</taxon>
        <taxon>Actinomycetes</taxon>
        <taxon>Kitasatosporales</taxon>
        <taxon>Streptomycetaceae</taxon>
        <taxon>Streptomyces</taxon>
    </lineage>
</organism>
<proteinExistence type="predicted"/>
<sequence>MILRQDLLSLRRTAGSDHVILALPENLDILAFLVELWRTRSGATSLGHHYARRRSWWVSTRRRSWLTSVAYTRPFACGTAGTARLRSRRPRLLHGRSSPPMCSTCPREGRRQRVRIRCGVPGRADQRYRSAFRPVRRREAPYAYPLSADFGEQWLARLDSMVIPGIRRGSTHLEPSVESVRWRARRPVHPQRLADALAKVMRGVTRSRGHLWLSSRPDSVVTWRSAGAHLDLR</sequence>
<keyword evidence="3" id="KW-1185">Reference proteome</keyword>
<reference evidence="2 3" key="1">
    <citation type="submission" date="2021-03" db="EMBL/GenBank/DDBJ databases">
        <title>Sequencing the genomes of 1000 actinobacteria strains.</title>
        <authorList>
            <person name="Klenk H.-P."/>
        </authorList>
    </citation>
    <scope>NUCLEOTIDE SEQUENCE [LARGE SCALE GENOMIC DNA]</scope>
    <source>
        <strain evidence="2 3">DSM 40843</strain>
    </source>
</reference>
<accession>A0ABS4VIC7</accession>
<gene>
    <name evidence="2" type="ORF">JOF59_006124</name>
</gene>
<dbReference type="InterPro" id="IPR011629">
    <property type="entry name" value="CobW-like_C"/>
</dbReference>
<evidence type="ECO:0000313" key="3">
    <source>
        <dbReference type="Proteomes" id="UP001519311"/>
    </source>
</evidence>
<protein>
    <recommendedName>
        <fullName evidence="1">CobW C-terminal domain-containing protein</fullName>
    </recommendedName>
</protein>